<dbReference type="InParanoid" id="A0A0B2UJ32"/>
<comment type="caution">
    <text evidence="1">The sequence shown here is derived from an EMBL/GenBank/DDBJ whole genome shotgun (WGS) entry which is preliminary data.</text>
</comment>
<dbReference type="GeneID" id="26262370"/>
<name>A0A0B2UJ32_9MICR</name>
<dbReference type="VEuPathDB" id="MicrosporidiaDB:M896_091570"/>
<accession>A0A0B2UJ32</accession>
<organism evidence="1 2">
    <name type="scientific">Ordospora colligata OC4</name>
    <dbReference type="NCBI Taxonomy" id="1354746"/>
    <lineage>
        <taxon>Eukaryota</taxon>
        <taxon>Fungi</taxon>
        <taxon>Fungi incertae sedis</taxon>
        <taxon>Microsporidia</taxon>
        <taxon>Ordosporidae</taxon>
        <taxon>Ordospora</taxon>
    </lineage>
</organism>
<keyword evidence="2" id="KW-1185">Reference proteome</keyword>
<sequence>MNGSEHKEWQVNQSKFHAIARNNLIPFKLKRSVITNYMIQHIDYIMRNFCYFKDIATISEYLCTDNGQFNFEFHNRIGMFMKIIRYNGSDSMNDGLNHKNVQDIYEIDRIADDLNALKIDHQSNRCNQYVYPLSRDEWMIESQLNIFGVIDCGSNVCDADEEMISLHESLRKFEARENSGDDNGEYLAFNSVECVFRHFFEVLSFHFKNHPHYMVDALDVCFIKSVIRFLDFEPALDFFGTLLKQKGFNMQKLMRVLKEARPATMMMDMRLYEALKMLLLTDWIDNDSGSVSSDDEDFIYEEINIIGERLVTAFLEEDSYFECKQIYDILEILNCSRRCPKLKLVEFKKVDIKTVLYIRLIVGQLDIIIDDIFQTDAYRAFIDMFFEHSCCSLVLAPLAMLLITAIKDTAKLSLLIKAKFISKFHYACIDCISVDQGPKPAVHALFSHLVYIYPILSFYLNKFDKSQVQSDRWVHLCSMMEYYNKIEMLTYSNDDGIENFINEECMNESFARYICHLIIDEMPVPSILLKK</sequence>
<gene>
    <name evidence="1" type="ORF">M896_091570</name>
</gene>
<evidence type="ECO:0000313" key="2">
    <source>
        <dbReference type="Proteomes" id="UP000031056"/>
    </source>
</evidence>
<dbReference type="EMBL" id="JOKQ01000009">
    <property type="protein sequence ID" value="KHN69229.1"/>
    <property type="molecule type" value="Genomic_DNA"/>
</dbReference>
<reference evidence="1 2" key="1">
    <citation type="journal article" date="2014" name="MBio">
        <title>The Ordospora colligata genome; evolution of extreme reduction in microsporidia and host-to-parasite horizontal gene transfer.</title>
        <authorList>
            <person name="Pombert J.-F."/>
            <person name="Haag K.L."/>
            <person name="Beidas S."/>
            <person name="Ebert D."/>
            <person name="Keeling P.J."/>
        </authorList>
    </citation>
    <scope>NUCLEOTIDE SEQUENCE [LARGE SCALE GENOMIC DNA]</scope>
    <source>
        <strain evidence="1 2">OC4</strain>
    </source>
</reference>
<dbReference type="OrthoDB" id="2190080at2759"/>
<dbReference type="HOGENOM" id="CLU_522772_0_0_1"/>
<dbReference type="RefSeq" id="XP_014563271.1">
    <property type="nucleotide sequence ID" value="XM_014707785.1"/>
</dbReference>
<evidence type="ECO:0000313" key="1">
    <source>
        <dbReference type="EMBL" id="KHN69229.1"/>
    </source>
</evidence>
<dbReference type="AlphaFoldDB" id="A0A0B2UJ32"/>
<proteinExistence type="predicted"/>
<dbReference type="Proteomes" id="UP000031056">
    <property type="component" value="Unassembled WGS sequence"/>
</dbReference>
<protein>
    <submittedName>
        <fullName evidence="1">Uncharacterized protein</fullName>
    </submittedName>
</protein>